<dbReference type="AlphaFoldDB" id="A0A915HPA9"/>
<evidence type="ECO:0000256" key="1">
    <source>
        <dbReference type="SAM" id="MobiDB-lite"/>
    </source>
</evidence>
<dbReference type="WBParaSite" id="nRc.2.0.1.t03305-RA">
    <property type="protein sequence ID" value="nRc.2.0.1.t03305-RA"/>
    <property type="gene ID" value="nRc.2.0.1.g03305"/>
</dbReference>
<organism evidence="2 3">
    <name type="scientific">Romanomermis culicivorax</name>
    <name type="common">Nematode worm</name>
    <dbReference type="NCBI Taxonomy" id="13658"/>
    <lineage>
        <taxon>Eukaryota</taxon>
        <taxon>Metazoa</taxon>
        <taxon>Ecdysozoa</taxon>
        <taxon>Nematoda</taxon>
        <taxon>Enoplea</taxon>
        <taxon>Dorylaimia</taxon>
        <taxon>Mermithida</taxon>
        <taxon>Mermithoidea</taxon>
        <taxon>Mermithidae</taxon>
        <taxon>Romanomermis</taxon>
    </lineage>
</organism>
<proteinExistence type="predicted"/>
<feature type="region of interest" description="Disordered" evidence="1">
    <location>
        <begin position="1"/>
        <end position="25"/>
    </location>
</feature>
<dbReference type="Proteomes" id="UP000887565">
    <property type="component" value="Unplaced"/>
</dbReference>
<reference evidence="3" key="1">
    <citation type="submission" date="2022-11" db="UniProtKB">
        <authorList>
            <consortium name="WormBaseParasite"/>
        </authorList>
    </citation>
    <scope>IDENTIFICATION</scope>
</reference>
<name>A0A915HPA9_ROMCU</name>
<protein>
    <submittedName>
        <fullName evidence="3">Uncharacterized protein</fullName>
    </submittedName>
</protein>
<sequence>MIIKTNDAPQGDKKDDSRGTNISPSHRRDLYLHKLESSPSSLYSLIIDQVSDSKNMKCFSMLLKCKKSIRSHIINVFKNVENFWKMKKNVLGPVLEWKKFLRRKNDGSA</sequence>
<evidence type="ECO:0000313" key="3">
    <source>
        <dbReference type="WBParaSite" id="nRc.2.0.1.t03305-RA"/>
    </source>
</evidence>
<keyword evidence="2" id="KW-1185">Reference proteome</keyword>
<evidence type="ECO:0000313" key="2">
    <source>
        <dbReference type="Proteomes" id="UP000887565"/>
    </source>
</evidence>
<accession>A0A915HPA9</accession>